<name>A0ABV8CEV9_9GAMM</name>
<reference evidence="3" key="1">
    <citation type="journal article" date="2019" name="Int. J. Syst. Evol. Microbiol.">
        <title>The Global Catalogue of Microorganisms (GCM) 10K type strain sequencing project: providing services to taxonomists for standard genome sequencing and annotation.</title>
        <authorList>
            <consortium name="The Broad Institute Genomics Platform"/>
            <consortium name="The Broad Institute Genome Sequencing Center for Infectious Disease"/>
            <person name="Wu L."/>
            <person name="Ma J."/>
        </authorList>
    </citation>
    <scope>NUCLEOTIDE SEQUENCE [LARGE SCALE GENOMIC DNA]</scope>
    <source>
        <strain evidence="3">CCUG 59858</strain>
    </source>
</reference>
<dbReference type="RefSeq" id="WP_382341806.1">
    <property type="nucleotide sequence ID" value="NZ_JBHSAB010000005.1"/>
</dbReference>
<keyword evidence="3" id="KW-1185">Reference proteome</keyword>
<dbReference type="SUPFAM" id="SSF52499">
    <property type="entry name" value="Isochorismatase-like hydrolases"/>
    <property type="match status" value="1"/>
</dbReference>
<sequence>MLLQKEKTCLVLVDVQEKLIPLIHNHSDVVNRCQWLMRLARELSVPCVVSEQYPRGLGHTVPELLQDNHSTIIEKVHFSCWREPSFKNELQTINRDQIVLIGIETHVCVLQTAIDLHDAGFQVFVVVDAVGSRNELDYRYGLKRMKQTGVHLVTSEMVFFEWVEKAGSPEFKALSQSYLK</sequence>
<dbReference type="CDD" id="cd01012">
    <property type="entry name" value="YcaC_related"/>
    <property type="match status" value="1"/>
</dbReference>
<comment type="caution">
    <text evidence="2">The sequence shown here is derived from an EMBL/GenBank/DDBJ whole genome shotgun (WGS) entry which is preliminary data.</text>
</comment>
<dbReference type="InterPro" id="IPR036380">
    <property type="entry name" value="Isochorismatase-like_sf"/>
</dbReference>
<dbReference type="Pfam" id="PF00857">
    <property type="entry name" value="Isochorismatase"/>
    <property type="match status" value="1"/>
</dbReference>
<protein>
    <submittedName>
        <fullName evidence="2">Hydrolase</fullName>
    </submittedName>
</protein>
<dbReference type="Proteomes" id="UP001595758">
    <property type="component" value="Unassembled WGS sequence"/>
</dbReference>
<dbReference type="EMBL" id="JBHSAB010000005">
    <property type="protein sequence ID" value="MFC3908482.1"/>
    <property type="molecule type" value="Genomic_DNA"/>
</dbReference>
<feature type="domain" description="Isochorismatase-like" evidence="1">
    <location>
        <begin position="8"/>
        <end position="156"/>
    </location>
</feature>
<organism evidence="2 3">
    <name type="scientific">Legionella dresdenensis</name>
    <dbReference type="NCBI Taxonomy" id="450200"/>
    <lineage>
        <taxon>Bacteria</taxon>
        <taxon>Pseudomonadati</taxon>
        <taxon>Pseudomonadota</taxon>
        <taxon>Gammaproteobacteria</taxon>
        <taxon>Legionellales</taxon>
        <taxon>Legionellaceae</taxon>
        <taxon>Legionella</taxon>
    </lineage>
</organism>
<evidence type="ECO:0000313" key="3">
    <source>
        <dbReference type="Proteomes" id="UP001595758"/>
    </source>
</evidence>
<dbReference type="Gene3D" id="3.40.50.850">
    <property type="entry name" value="Isochorismatase-like"/>
    <property type="match status" value="1"/>
</dbReference>
<dbReference type="PANTHER" id="PTHR14119:SF3">
    <property type="entry name" value="ISOCHORISMATASE DOMAIN-CONTAINING PROTEIN 2"/>
    <property type="match status" value="1"/>
</dbReference>
<dbReference type="GO" id="GO:0016787">
    <property type="term" value="F:hydrolase activity"/>
    <property type="evidence" value="ECO:0007669"/>
    <property type="project" value="UniProtKB-KW"/>
</dbReference>
<accession>A0ABV8CEV9</accession>
<gene>
    <name evidence="2" type="ORF">ACFORL_05265</name>
</gene>
<dbReference type="PANTHER" id="PTHR14119">
    <property type="entry name" value="HYDROLASE"/>
    <property type="match status" value="1"/>
</dbReference>
<keyword evidence="2" id="KW-0378">Hydrolase</keyword>
<dbReference type="InterPro" id="IPR000868">
    <property type="entry name" value="Isochorismatase-like_dom"/>
</dbReference>
<evidence type="ECO:0000259" key="1">
    <source>
        <dbReference type="Pfam" id="PF00857"/>
    </source>
</evidence>
<evidence type="ECO:0000313" key="2">
    <source>
        <dbReference type="EMBL" id="MFC3908482.1"/>
    </source>
</evidence>
<proteinExistence type="predicted"/>
<dbReference type="InterPro" id="IPR050993">
    <property type="entry name" value="Isochorismatase_domain"/>
</dbReference>